<organism evidence="1 2">
    <name type="scientific">Rhizopogon vesiculosus</name>
    <dbReference type="NCBI Taxonomy" id="180088"/>
    <lineage>
        <taxon>Eukaryota</taxon>
        <taxon>Fungi</taxon>
        <taxon>Dikarya</taxon>
        <taxon>Basidiomycota</taxon>
        <taxon>Agaricomycotina</taxon>
        <taxon>Agaricomycetes</taxon>
        <taxon>Agaricomycetidae</taxon>
        <taxon>Boletales</taxon>
        <taxon>Suillineae</taxon>
        <taxon>Rhizopogonaceae</taxon>
        <taxon>Rhizopogon</taxon>
    </lineage>
</organism>
<accession>A0A1J8PLD4</accession>
<reference evidence="1 2" key="1">
    <citation type="submission" date="2016-03" db="EMBL/GenBank/DDBJ databases">
        <title>Comparative genomics of the ectomycorrhizal sister species Rhizopogon vinicolor and Rhizopogon vesiculosus (Basidiomycota: Boletales) reveals a divergence of the mating type B locus.</title>
        <authorList>
            <person name="Mujic A.B."/>
            <person name="Kuo A."/>
            <person name="Tritt A."/>
            <person name="Lipzen A."/>
            <person name="Chen C."/>
            <person name="Johnson J."/>
            <person name="Sharma A."/>
            <person name="Barry K."/>
            <person name="Grigoriev I.V."/>
            <person name="Spatafora J.W."/>
        </authorList>
    </citation>
    <scope>NUCLEOTIDE SEQUENCE [LARGE SCALE GENOMIC DNA]</scope>
    <source>
        <strain evidence="1 2">AM-OR11-056</strain>
    </source>
</reference>
<dbReference type="Proteomes" id="UP000183567">
    <property type="component" value="Unassembled WGS sequence"/>
</dbReference>
<gene>
    <name evidence="1" type="ORF">AZE42_13568</name>
</gene>
<protein>
    <submittedName>
        <fullName evidence="1">Uncharacterized protein</fullName>
    </submittedName>
</protein>
<evidence type="ECO:0000313" key="1">
    <source>
        <dbReference type="EMBL" id="OJA09709.1"/>
    </source>
</evidence>
<keyword evidence="2" id="KW-1185">Reference proteome</keyword>
<evidence type="ECO:0000313" key="2">
    <source>
        <dbReference type="Proteomes" id="UP000183567"/>
    </source>
</evidence>
<proteinExistence type="predicted"/>
<comment type="caution">
    <text evidence="1">The sequence shown here is derived from an EMBL/GenBank/DDBJ whole genome shotgun (WGS) entry which is preliminary data.</text>
</comment>
<dbReference type="EMBL" id="LVVM01005820">
    <property type="protein sequence ID" value="OJA09709.1"/>
    <property type="molecule type" value="Genomic_DNA"/>
</dbReference>
<dbReference type="AlphaFoldDB" id="A0A1J8PLD4"/>
<name>A0A1J8PLD4_9AGAM</name>
<sequence>MLEDALTDCDLVHCQTASVITL</sequence>